<sequence>MVLSSEMNGRVFVLIFFFWAVFTIVTPTLIILSASAKSNSDSNGERRKR</sequence>
<feature type="transmembrane region" description="Helical" evidence="1">
    <location>
        <begin position="12"/>
        <end position="32"/>
    </location>
</feature>
<reference evidence="2 3" key="1">
    <citation type="journal article" date="2020" name="Mol. Biol. Evol.">
        <title>Distinct Expression and Methylation Patterns for Genes with Different Fates following a Single Whole-Genome Duplication in Flowering Plants.</title>
        <authorList>
            <person name="Shi T."/>
            <person name="Rahmani R.S."/>
            <person name="Gugger P.F."/>
            <person name="Wang M."/>
            <person name="Li H."/>
            <person name="Zhang Y."/>
            <person name="Li Z."/>
            <person name="Wang Q."/>
            <person name="Van de Peer Y."/>
            <person name="Marchal K."/>
            <person name="Chen J."/>
        </authorList>
    </citation>
    <scope>NUCLEOTIDE SEQUENCE [LARGE SCALE GENOMIC DNA]</scope>
    <source>
        <tissue evidence="2">Leaf</tissue>
    </source>
</reference>
<gene>
    <name evidence="2" type="ORF">HUJ06_023079</name>
</gene>
<keyword evidence="3" id="KW-1185">Reference proteome</keyword>
<evidence type="ECO:0000256" key="1">
    <source>
        <dbReference type="SAM" id="Phobius"/>
    </source>
</evidence>
<evidence type="ECO:0000313" key="3">
    <source>
        <dbReference type="Proteomes" id="UP000607653"/>
    </source>
</evidence>
<dbReference type="EMBL" id="DUZY01000001">
    <property type="protein sequence ID" value="DAD21616.1"/>
    <property type="molecule type" value="Genomic_DNA"/>
</dbReference>
<dbReference type="PANTHER" id="PTHR38396">
    <property type="entry name" value="TRANSMEMBRANE PROTEIN"/>
    <property type="match status" value="1"/>
</dbReference>
<dbReference type="AlphaFoldDB" id="A0A822XRM5"/>
<protein>
    <submittedName>
        <fullName evidence="2">Uncharacterized protein</fullName>
    </submittedName>
</protein>
<comment type="caution">
    <text evidence="2">The sequence shown here is derived from an EMBL/GenBank/DDBJ whole genome shotgun (WGS) entry which is preliminary data.</text>
</comment>
<keyword evidence="1" id="KW-0812">Transmembrane</keyword>
<keyword evidence="1" id="KW-0472">Membrane</keyword>
<keyword evidence="1" id="KW-1133">Transmembrane helix</keyword>
<organism evidence="2 3">
    <name type="scientific">Nelumbo nucifera</name>
    <name type="common">Sacred lotus</name>
    <dbReference type="NCBI Taxonomy" id="4432"/>
    <lineage>
        <taxon>Eukaryota</taxon>
        <taxon>Viridiplantae</taxon>
        <taxon>Streptophyta</taxon>
        <taxon>Embryophyta</taxon>
        <taxon>Tracheophyta</taxon>
        <taxon>Spermatophyta</taxon>
        <taxon>Magnoliopsida</taxon>
        <taxon>Proteales</taxon>
        <taxon>Nelumbonaceae</taxon>
        <taxon>Nelumbo</taxon>
    </lineage>
</organism>
<dbReference type="Proteomes" id="UP000607653">
    <property type="component" value="Unassembled WGS sequence"/>
</dbReference>
<evidence type="ECO:0000313" key="2">
    <source>
        <dbReference type="EMBL" id="DAD21616.1"/>
    </source>
</evidence>
<accession>A0A822XRM5</accession>
<name>A0A822XRM5_NELNU</name>
<proteinExistence type="predicted"/>
<dbReference type="PANTHER" id="PTHR38396:SF1">
    <property type="entry name" value="TRANSMEMBRANE PROTEIN"/>
    <property type="match status" value="1"/>
</dbReference>